<evidence type="ECO:0000313" key="1">
    <source>
        <dbReference type="EMBL" id="VDI43646.1"/>
    </source>
</evidence>
<dbReference type="Proteomes" id="UP000596742">
    <property type="component" value="Unassembled WGS sequence"/>
</dbReference>
<comment type="caution">
    <text evidence="1">The sequence shown here is derived from an EMBL/GenBank/DDBJ whole genome shotgun (WGS) entry which is preliminary data.</text>
</comment>
<proteinExistence type="predicted"/>
<sequence>MIANGKRLRRVTQSDKFNALADGSSVSNLIDKRNKKSKLPFYDIPLNRNLEAIPYIAILHYCKISLQHLVSRQLCPKLIHNYHSLNLKAGTTPVSSAKGNVLGPRLCTTDSVGKGLTEIFGSEQEVYHMQGSFAPLLSDKEACQRPSALHGPTS</sequence>
<gene>
    <name evidence="1" type="ORF">MGAL_10B086558</name>
</gene>
<organism evidence="1 2">
    <name type="scientific">Mytilus galloprovincialis</name>
    <name type="common">Mediterranean mussel</name>
    <dbReference type="NCBI Taxonomy" id="29158"/>
    <lineage>
        <taxon>Eukaryota</taxon>
        <taxon>Metazoa</taxon>
        <taxon>Spiralia</taxon>
        <taxon>Lophotrochozoa</taxon>
        <taxon>Mollusca</taxon>
        <taxon>Bivalvia</taxon>
        <taxon>Autobranchia</taxon>
        <taxon>Pteriomorphia</taxon>
        <taxon>Mytilida</taxon>
        <taxon>Mytiloidea</taxon>
        <taxon>Mytilidae</taxon>
        <taxon>Mytilinae</taxon>
        <taxon>Mytilus</taxon>
    </lineage>
</organism>
<keyword evidence="2" id="KW-1185">Reference proteome</keyword>
<name>A0A8B6F568_MYTGA</name>
<accession>A0A8B6F568</accession>
<dbReference type="AlphaFoldDB" id="A0A8B6F568"/>
<dbReference type="EMBL" id="UYJE01006169">
    <property type="protein sequence ID" value="VDI43646.1"/>
    <property type="molecule type" value="Genomic_DNA"/>
</dbReference>
<reference evidence="1" key="1">
    <citation type="submission" date="2018-11" db="EMBL/GenBank/DDBJ databases">
        <authorList>
            <person name="Alioto T."/>
            <person name="Alioto T."/>
        </authorList>
    </citation>
    <scope>NUCLEOTIDE SEQUENCE</scope>
</reference>
<feature type="non-terminal residue" evidence="1">
    <location>
        <position position="1"/>
    </location>
</feature>
<protein>
    <submittedName>
        <fullName evidence="1">Uncharacterized protein</fullName>
    </submittedName>
</protein>
<evidence type="ECO:0000313" key="2">
    <source>
        <dbReference type="Proteomes" id="UP000596742"/>
    </source>
</evidence>